<accession>A0A174I4R4</accession>
<evidence type="ECO:0000313" key="2">
    <source>
        <dbReference type="Proteomes" id="UP000095614"/>
    </source>
</evidence>
<dbReference type="AlphaFoldDB" id="A0A174I4R4"/>
<name>A0A174I4R4_BACUN</name>
<proteinExistence type="predicted"/>
<protein>
    <submittedName>
        <fullName evidence="1">Uncharacterized protein</fullName>
    </submittedName>
</protein>
<sequence>MLPNSGKLHPITAMDITNRIIVALLERMKSRNKNFSLSRPKFHQLFQINPDGYLWYGKKLERHLLNKYGESADTLKYLDMYYFIDNIVRLYYMPKNSNSEENEFGKLYAYGSIIGLHRCHIPDKRIYLNRLLNTLLFCCPTSEEYIRRFRWQKNGIYYKSQDVEVLIADTFTEIRESDKQSESIEIVESIVNETYRYLVGSNTGLPFVRSETLLHYNLNPSDYMWLYQHDKELFYTCLDAAALQSEIFSYKSFVYNFNLYILKDANILDELSRYSKCYEAVLELLFKSDSIMQNSVIRQIKLCRNEDTIKQNNRLDAINKWFNSLNKIG</sequence>
<gene>
    <name evidence="1" type="ORF">ERS852462_01620</name>
</gene>
<reference evidence="1 2" key="1">
    <citation type="submission" date="2015-09" db="EMBL/GenBank/DDBJ databases">
        <authorList>
            <consortium name="Pathogen Informatics"/>
        </authorList>
    </citation>
    <scope>NUCLEOTIDE SEQUENCE [LARGE SCALE GENOMIC DNA]</scope>
    <source>
        <strain evidence="1 2">2789STDY5834847</strain>
    </source>
</reference>
<dbReference type="Proteomes" id="UP000095614">
    <property type="component" value="Unassembled WGS sequence"/>
</dbReference>
<organism evidence="1 2">
    <name type="scientific">Bacteroides uniformis</name>
    <dbReference type="NCBI Taxonomy" id="820"/>
    <lineage>
        <taxon>Bacteria</taxon>
        <taxon>Pseudomonadati</taxon>
        <taxon>Bacteroidota</taxon>
        <taxon>Bacteroidia</taxon>
        <taxon>Bacteroidales</taxon>
        <taxon>Bacteroidaceae</taxon>
        <taxon>Bacteroides</taxon>
    </lineage>
</organism>
<evidence type="ECO:0000313" key="1">
    <source>
        <dbReference type="EMBL" id="CUO80079.1"/>
    </source>
</evidence>
<dbReference type="EMBL" id="CZAF01000004">
    <property type="protein sequence ID" value="CUO80079.1"/>
    <property type="molecule type" value="Genomic_DNA"/>
</dbReference>